<protein>
    <recommendedName>
        <fullName evidence="3">Lipoprotein</fullName>
    </recommendedName>
</protein>
<evidence type="ECO:0000313" key="2">
    <source>
        <dbReference type="Proteomes" id="UP001500459"/>
    </source>
</evidence>
<organism evidence="1 2">
    <name type="scientific">Aquimarina addita</name>
    <dbReference type="NCBI Taxonomy" id="870485"/>
    <lineage>
        <taxon>Bacteria</taxon>
        <taxon>Pseudomonadati</taxon>
        <taxon>Bacteroidota</taxon>
        <taxon>Flavobacteriia</taxon>
        <taxon>Flavobacteriales</taxon>
        <taxon>Flavobacteriaceae</taxon>
        <taxon>Aquimarina</taxon>
    </lineage>
</organism>
<reference evidence="2" key="1">
    <citation type="journal article" date="2019" name="Int. J. Syst. Evol. Microbiol.">
        <title>The Global Catalogue of Microorganisms (GCM) 10K type strain sequencing project: providing services to taxonomists for standard genome sequencing and annotation.</title>
        <authorList>
            <consortium name="The Broad Institute Genomics Platform"/>
            <consortium name="The Broad Institute Genome Sequencing Center for Infectious Disease"/>
            <person name="Wu L."/>
            <person name="Ma J."/>
        </authorList>
    </citation>
    <scope>NUCLEOTIDE SEQUENCE [LARGE SCALE GENOMIC DNA]</scope>
    <source>
        <strain evidence="2">JCM 17106</strain>
    </source>
</reference>
<dbReference type="Proteomes" id="UP001500459">
    <property type="component" value="Unassembled WGS sequence"/>
</dbReference>
<proteinExistence type="predicted"/>
<gene>
    <name evidence="1" type="ORF">GCM10022393_19330</name>
</gene>
<evidence type="ECO:0008006" key="3">
    <source>
        <dbReference type="Google" id="ProtNLM"/>
    </source>
</evidence>
<evidence type="ECO:0000313" key="1">
    <source>
        <dbReference type="EMBL" id="GAA3508379.1"/>
    </source>
</evidence>
<name>A0ABP6UKN5_9FLAO</name>
<sequence length="204" mass="23464">MKLITKLIIMAIIFQSCQSQSRTDLAQLTWSEDLLVDLIPESDRASFTSDKISPDTGIPIFYTKEVSNYKYENIKFEQTKFGNNSVGFYVYDALKKGEKNEIAGIKINIEKQNEDFFNLLKEKYGTPIILSPIPTKVMDGVIYGNSGYLWKQDKISIVLSDFYKSRNNEQYISTSIYIIKNDVVDLTSPERTSLERLIQTHTKK</sequence>
<dbReference type="EMBL" id="BAABCW010000006">
    <property type="protein sequence ID" value="GAA3508379.1"/>
    <property type="molecule type" value="Genomic_DNA"/>
</dbReference>
<comment type="caution">
    <text evidence="1">The sequence shown here is derived from an EMBL/GenBank/DDBJ whole genome shotgun (WGS) entry which is preliminary data.</text>
</comment>
<keyword evidence="2" id="KW-1185">Reference proteome</keyword>
<accession>A0ABP6UKN5</accession>
<dbReference type="PROSITE" id="PS51257">
    <property type="entry name" value="PROKAR_LIPOPROTEIN"/>
    <property type="match status" value="1"/>
</dbReference>